<evidence type="ECO:0000313" key="6">
    <source>
        <dbReference type="Proteomes" id="UP001143480"/>
    </source>
</evidence>
<evidence type="ECO:0000256" key="1">
    <source>
        <dbReference type="ARBA" id="ARBA00022603"/>
    </source>
</evidence>
<dbReference type="Proteomes" id="UP001143480">
    <property type="component" value="Unassembled WGS sequence"/>
</dbReference>
<gene>
    <name evidence="5" type="ORF">GCM10017581_103520</name>
</gene>
<dbReference type="InterPro" id="IPR029063">
    <property type="entry name" value="SAM-dependent_MTases_sf"/>
</dbReference>
<dbReference type="AlphaFoldDB" id="A0A9W6KY63"/>
<dbReference type="GO" id="GO:0032259">
    <property type="term" value="P:methylation"/>
    <property type="evidence" value="ECO:0007669"/>
    <property type="project" value="UniProtKB-KW"/>
</dbReference>
<accession>A0A9W6KY63</accession>
<keyword evidence="1 5" id="KW-0489">Methyltransferase</keyword>
<dbReference type="CDD" id="cd02440">
    <property type="entry name" value="AdoMet_MTases"/>
    <property type="match status" value="1"/>
</dbReference>
<comment type="caution">
    <text evidence="5">The sequence shown here is derived from an EMBL/GenBank/DDBJ whole genome shotgun (WGS) entry which is preliminary data.</text>
</comment>
<evidence type="ECO:0000313" key="5">
    <source>
        <dbReference type="EMBL" id="GLL08585.1"/>
    </source>
</evidence>
<dbReference type="PANTHER" id="PTHR43861">
    <property type="entry name" value="TRANS-ACONITATE 2-METHYLTRANSFERASE-RELATED"/>
    <property type="match status" value="1"/>
</dbReference>
<reference evidence="5" key="1">
    <citation type="journal article" date="2014" name="Int. J. Syst. Evol. Microbiol.">
        <title>Complete genome sequence of Corynebacterium casei LMG S-19264T (=DSM 44701T), isolated from a smear-ripened cheese.</title>
        <authorList>
            <consortium name="US DOE Joint Genome Institute (JGI-PGF)"/>
            <person name="Walter F."/>
            <person name="Albersmeier A."/>
            <person name="Kalinowski J."/>
            <person name="Ruckert C."/>
        </authorList>
    </citation>
    <scope>NUCLEOTIDE SEQUENCE</scope>
    <source>
        <strain evidence="5">VKM Ac-1321</strain>
    </source>
</reference>
<dbReference type="Pfam" id="PF13649">
    <property type="entry name" value="Methyltransf_25"/>
    <property type="match status" value="1"/>
</dbReference>
<feature type="region of interest" description="Disordered" evidence="3">
    <location>
        <begin position="180"/>
        <end position="200"/>
    </location>
</feature>
<dbReference type="SUPFAM" id="SSF53335">
    <property type="entry name" value="S-adenosyl-L-methionine-dependent methyltransferases"/>
    <property type="match status" value="1"/>
</dbReference>
<proteinExistence type="predicted"/>
<dbReference type="Gene3D" id="3.40.50.150">
    <property type="entry name" value="Vaccinia Virus protein VP39"/>
    <property type="match status" value="1"/>
</dbReference>
<keyword evidence="2" id="KW-0808">Transferase</keyword>
<keyword evidence="6" id="KW-1185">Reference proteome</keyword>
<feature type="domain" description="Methyltransferase" evidence="4">
    <location>
        <begin position="43"/>
        <end position="133"/>
    </location>
</feature>
<dbReference type="GO" id="GO:0008168">
    <property type="term" value="F:methyltransferase activity"/>
    <property type="evidence" value="ECO:0007669"/>
    <property type="project" value="UniProtKB-KW"/>
</dbReference>
<dbReference type="PANTHER" id="PTHR43861:SF1">
    <property type="entry name" value="TRANS-ACONITATE 2-METHYLTRANSFERASE"/>
    <property type="match status" value="1"/>
</dbReference>
<name>A0A9W6KY63_9ACTN</name>
<organism evidence="5 6">
    <name type="scientific">Dactylosporangium matsuzakiense</name>
    <dbReference type="NCBI Taxonomy" id="53360"/>
    <lineage>
        <taxon>Bacteria</taxon>
        <taxon>Bacillati</taxon>
        <taxon>Actinomycetota</taxon>
        <taxon>Actinomycetes</taxon>
        <taxon>Micromonosporales</taxon>
        <taxon>Micromonosporaceae</taxon>
        <taxon>Dactylosporangium</taxon>
    </lineage>
</organism>
<reference evidence="5" key="2">
    <citation type="submission" date="2023-01" db="EMBL/GenBank/DDBJ databases">
        <authorList>
            <person name="Sun Q."/>
            <person name="Evtushenko L."/>
        </authorList>
    </citation>
    <scope>NUCLEOTIDE SEQUENCE</scope>
    <source>
        <strain evidence="5">VKM Ac-1321</strain>
    </source>
</reference>
<protein>
    <submittedName>
        <fullName evidence="5">Methyltransferase</fullName>
    </submittedName>
</protein>
<dbReference type="InterPro" id="IPR041698">
    <property type="entry name" value="Methyltransf_25"/>
</dbReference>
<evidence type="ECO:0000256" key="2">
    <source>
        <dbReference type="ARBA" id="ARBA00022679"/>
    </source>
</evidence>
<dbReference type="EMBL" id="BSFP01000162">
    <property type="protein sequence ID" value="GLL08585.1"/>
    <property type="molecule type" value="Genomic_DNA"/>
</dbReference>
<evidence type="ECO:0000256" key="3">
    <source>
        <dbReference type="SAM" id="MobiDB-lite"/>
    </source>
</evidence>
<evidence type="ECO:0000259" key="4">
    <source>
        <dbReference type="Pfam" id="PF13649"/>
    </source>
</evidence>
<sequence>MTIAASYSAVAGLYIDMFASPDKTHPDDLDFIKHHLAGRPGPVLDLGCGPGHLTGYLHGLGADVSGIDLVPEFVAHARAAHPDLRFDLGSMDHLEAADASIAGMLLWYSLIHRDPEDVPAVLARLRRALMPGGTMVVGFFTGERVEPFEHKVTTAYRYPPDGFAALLAAAGFTEVGRLERPDGDGGAHRPHAAIAVQTTR</sequence>